<dbReference type="Gene3D" id="1.20.1250.20">
    <property type="entry name" value="MFS general substrate transporter like domains"/>
    <property type="match status" value="1"/>
</dbReference>
<evidence type="ECO:0000313" key="3">
    <source>
        <dbReference type="Proteomes" id="UP001321486"/>
    </source>
</evidence>
<keyword evidence="1" id="KW-0472">Membrane</keyword>
<evidence type="ECO:0008006" key="4">
    <source>
        <dbReference type="Google" id="ProtNLM"/>
    </source>
</evidence>
<dbReference type="InterPro" id="IPR036259">
    <property type="entry name" value="MFS_trans_sf"/>
</dbReference>
<protein>
    <recommendedName>
        <fullName evidence="4">MFS transporter</fullName>
    </recommendedName>
</protein>
<gene>
    <name evidence="2" type="ORF">GCM10025867_22970</name>
</gene>
<keyword evidence="1" id="KW-1133">Transmembrane helix</keyword>
<accession>A0ABM8GNP0</accession>
<organism evidence="2 3">
    <name type="scientific">Frondihabitans sucicola</name>
    <dbReference type="NCBI Taxonomy" id="1268041"/>
    <lineage>
        <taxon>Bacteria</taxon>
        <taxon>Bacillati</taxon>
        <taxon>Actinomycetota</taxon>
        <taxon>Actinomycetes</taxon>
        <taxon>Micrococcales</taxon>
        <taxon>Microbacteriaceae</taxon>
        <taxon>Frondihabitans</taxon>
    </lineage>
</organism>
<dbReference type="EMBL" id="AP027732">
    <property type="protein sequence ID" value="BDZ50056.1"/>
    <property type="molecule type" value="Genomic_DNA"/>
</dbReference>
<name>A0ABM8GNP0_9MICO</name>
<keyword evidence="1" id="KW-0812">Transmembrane</keyword>
<dbReference type="Proteomes" id="UP001321486">
    <property type="component" value="Chromosome"/>
</dbReference>
<feature type="transmembrane region" description="Helical" evidence="1">
    <location>
        <begin position="27"/>
        <end position="45"/>
    </location>
</feature>
<reference evidence="3" key="1">
    <citation type="journal article" date="2019" name="Int. J. Syst. Evol. Microbiol.">
        <title>The Global Catalogue of Microorganisms (GCM) 10K type strain sequencing project: providing services to taxonomists for standard genome sequencing and annotation.</title>
        <authorList>
            <consortium name="The Broad Institute Genomics Platform"/>
            <consortium name="The Broad Institute Genome Sequencing Center for Infectious Disease"/>
            <person name="Wu L."/>
            <person name="Ma J."/>
        </authorList>
    </citation>
    <scope>NUCLEOTIDE SEQUENCE [LARGE SCALE GENOMIC DNA]</scope>
    <source>
        <strain evidence="3">NBRC 108728</strain>
    </source>
</reference>
<dbReference type="SUPFAM" id="SSF103473">
    <property type="entry name" value="MFS general substrate transporter"/>
    <property type="match status" value="1"/>
</dbReference>
<feature type="transmembrane region" description="Helical" evidence="1">
    <location>
        <begin position="129"/>
        <end position="148"/>
    </location>
</feature>
<feature type="transmembrane region" description="Helical" evidence="1">
    <location>
        <begin position="52"/>
        <end position="75"/>
    </location>
</feature>
<feature type="transmembrane region" description="Helical" evidence="1">
    <location>
        <begin position="95"/>
        <end position="117"/>
    </location>
</feature>
<keyword evidence="3" id="KW-1185">Reference proteome</keyword>
<evidence type="ECO:0000313" key="2">
    <source>
        <dbReference type="EMBL" id="BDZ50056.1"/>
    </source>
</evidence>
<sequence length="161" mass="17011">MLFLFAGNLAVKPTTTWLLRTFGFRRLLVTAHLVGVACLVGMAFFRADTPFWLMLVVLVVSGAARSVGFTAYNTITYADIEKPQMTGANVLDSTIQQIAIGSGIALGAVAISAGLFLGERVEAGGAYAYDFAFLVIAAILLVALVPAWRLPATAGGALTRR</sequence>
<evidence type="ECO:0000256" key="1">
    <source>
        <dbReference type="SAM" id="Phobius"/>
    </source>
</evidence>
<proteinExistence type="predicted"/>